<gene>
    <name evidence="2" type="ORF">PFNF54_01272</name>
</gene>
<evidence type="ECO:0000313" key="2">
    <source>
        <dbReference type="EMBL" id="EWC90145.1"/>
    </source>
</evidence>
<keyword evidence="1" id="KW-0472">Membrane</keyword>
<dbReference type="AlphaFoldDB" id="W7KAQ9"/>
<protein>
    <submittedName>
        <fullName evidence="2">Uncharacterized protein</fullName>
    </submittedName>
</protein>
<feature type="transmembrane region" description="Helical" evidence="1">
    <location>
        <begin position="75"/>
        <end position="94"/>
    </location>
</feature>
<name>W7KAQ9_PLAFO</name>
<feature type="transmembrane region" description="Helical" evidence="1">
    <location>
        <begin position="146"/>
        <end position="166"/>
    </location>
</feature>
<proteinExistence type="predicted"/>
<feature type="transmembrane region" description="Helical" evidence="1">
    <location>
        <begin position="44"/>
        <end position="63"/>
    </location>
</feature>
<keyword evidence="3" id="KW-1185">Reference proteome</keyword>
<keyword evidence="1" id="KW-0812">Transmembrane</keyword>
<reference evidence="2 3" key="1">
    <citation type="submission" date="2013-02" db="EMBL/GenBank/DDBJ databases">
        <title>The Genome Sequence of Plasmodium falciparum NF54.</title>
        <authorList>
            <consortium name="The Broad Institute Genome Sequencing Platform"/>
            <consortium name="The Broad Institute Genome Sequencing Center for Infectious Disease"/>
            <person name="Neafsey D."/>
            <person name="Cheeseman I."/>
            <person name="Volkman S."/>
            <person name="Adams J."/>
            <person name="Walker B."/>
            <person name="Young S.K."/>
            <person name="Zeng Q."/>
            <person name="Gargeya S."/>
            <person name="Fitzgerald M."/>
            <person name="Haas B."/>
            <person name="Abouelleil A."/>
            <person name="Alvarado L."/>
            <person name="Arachchi H.M."/>
            <person name="Berlin A.M."/>
            <person name="Chapman S.B."/>
            <person name="Dewar J."/>
            <person name="Goldberg J."/>
            <person name="Griggs A."/>
            <person name="Gujja S."/>
            <person name="Hansen M."/>
            <person name="Howarth C."/>
            <person name="Imamovic A."/>
            <person name="Larimer J."/>
            <person name="McCowan C."/>
            <person name="Murphy C."/>
            <person name="Neiman D."/>
            <person name="Pearson M."/>
            <person name="Priest M."/>
            <person name="Roberts A."/>
            <person name="Saif S."/>
            <person name="Shea T."/>
            <person name="Sisk P."/>
            <person name="Sykes S."/>
            <person name="Wortman J."/>
            <person name="Nusbaum C."/>
            <person name="Birren B."/>
        </authorList>
    </citation>
    <scope>NUCLEOTIDE SEQUENCE [LARGE SCALE GENOMIC DNA]</scope>
    <source>
        <strain evidence="2 3">NF54</strain>
    </source>
</reference>
<organism evidence="2 3">
    <name type="scientific">Plasmodium falciparum (isolate NF54)</name>
    <dbReference type="NCBI Taxonomy" id="5843"/>
    <lineage>
        <taxon>Eukaryota</taxon>
        <taxon>Sar</taxon>
        <taxon>Alveolata</taxon>
        <taxon>Apicomplexa</taxon>
        <taxon>Aconoidasida</taxon>
        <taxon>Haemosporida</taxon>
        <taxon>Plasmodiidae</taxon>
        <taxon>Plasmodium</taxon>
        <taxon>Plasmodium (Laverania)</taxon>
    </lineage>
</organism>
<dbReference type="Proteomes" id="UP000030673">
    <property type="component" value="Unassembled WGS sequence"/>
</dbReference>
<dbReference type="EMBL" id="KE123757">
    <property type="protein sequence ID" value="EWC90145.1"/>
    <property type="molecule type" value="Genomic_DNA"/>
</dbReference>
<keyword evidence="1" id="KW-1133">Transmembrane helix</keyword>
<feature type="transmembrane region" description="Helical" evidence="1">
    <location>
        <begin position="178"/>
        <end position="199"/>
    </location>
</feature>
<feature type="transmembrane region" description="Helical" evidence="1">
    <location>
        <begin position="106"/>
        <end position="125"/>
    </location>
</feature>
<evidence type="ECO:0000313" key="3">
    <source>
        <dbReference type="Proteomes" id="UP000030673"/>
    </source>
</evidence>
<sequence>MNNTWINNNNNNNIKKKNNINKKKKIIINYPLKLLLNNLNFSNIFYICLLLIIPTFERIFLNYKIKNITLDLHSYCYLNIVNYITDLIGLYIYISYFNEESYTSSIFLSSLFNIFLLSLRFLFLYKKFNQLGLLVYIKNINNLMCSFYSSILDVSSFASYYFEYLILSFYNIDDSKNIFIFVYLTFLILHLLSLIVIVLDTNVDIDGKRKIY</sequence>
<accession>W7KAQ9</accession>
<evidence type="ECO:0000256" key="1">
    <source>
        <dbReference type="SAM" id="Phobius"/>
    </source>
</evidence>